<evidence type="ECO:0000256" key="1">
    <source>
        <dbReference type="SAM" id="MobiDB-lite"/>
    </source>
</evidence>
<gene>
    <name evidence="2" type="ORF">NB037_11420</name>
</gene>
<feature type="region of interest" description="Disordered" evidence="1">
    <location>
        <begin position="1"/>
        <end position="23"/>
    </location>
</feature>
<dbReference type="EMBL" id="JAMRYM010000046">
    <property type="protein sequence ID" value="MCM6763027.1"/>
    <property type="molecule type" value="Genomic_DNA"/>
</dbReference>
<organism evidence="2 3">
    <name type="scientific">Rathayibacter rubneri</name>
    <dbReference type="NCBI Taxonomy" id="2950106"/>
    <lineage>
        <taxon>Bacteria</taxon>
        <taxon>Bacillati</taxon>
        <taxon>Actinomycetota</taxon>
        <taxon>Actinomycetes</taxon>
        <taxon>Micrococcales</taxon>
        <taxon>Microbacteriaceae</taxon>
        <taxon>Rathayibacter</taxon>
    </lineage>
</organism>
<protein>
    <submittedName>
        <fullName evidence="2">Uncharacterized protein</fullName>
    </submittedName>
</protein>
<evidence type="ECO:0000313" key="3">
    <source>
        <dbReference type="Proteomes" id="UP001155240"/>
    </source>
</evidence>
<feature type="compositionally biased region" description="Basic and acidic residues" evidence="1">
    <location>
        <begin position="12"/>
        <end position="23"/>
    </location>
</feature>
<proteinExistence type="predicted"/>
<keyword evidence="3" id="KW-1185">Reference proteome</keyword>
<evidence type="ECO:0000313" key="2">
    <source>
        <dbReference type="EMBL" id="MCM6763027.1"/>
    </source>
</evidence>
<dbReference type="Proteomes" id="UP001155240">
    <property type="component" value="Unassembled WGS sequence"/>
</dbReference>
<name>A0A9X2DY45_9MICO</name>
<dbReference type="AlphaFoldDB" id="A0A9X2DY45"/>
<reference evidence="2" key="1">
    <citation type="submission" date="2022-06" db="EMBL/GenBank/DDBJ databases">
        <title>Whole genome shotgun sequencing (WGS) of Rathayibacter sp. ZW T2_19, isolated from stored onions (Allium cepa).</title>
        <authorList>
            <person name="Stoll D.A."/>
            <person name="Huch M."/>
        </authorList>
    </citation>
    <scope>NUCLEOTIDE SEQUENCE</scope>
    <source>
        <strain evidence="2">ZW T2_19</strain>
    </source>
</reference>
<comment type="caution">
    <text evidence="2">The sequence shown here is derived from an EMBL/GenBank/DDBJ whole genome shotgun (WGS) entry which is preliminary data.</text>
</comment>
<dbReference type="RefSeq" id="WP_251945843.1">
    <property type="nucleotide sequence ID" value="NZ_JAMRYM010000046.1"/>
</dbReference>
<accession>A0A9X2DY45</accession>
<sequence>MVPTQPPTDPGEEPRNPEPTPEERALRAIRNTSAGADPGAEALALSNDFTDRWTERLRGVWQRLCARGRGPRA</sequence>